<dbReference type="EMBL" id="JBHTIW010000009">
    <property type="protein sequence ID" value="MFD0920950.1"/>
    <property type="molecule type" value="Genomic_DNA"/>
</dbReference>
<dbReference type="SUPFAM" id="SSF52540">
    <property type="entry name" value="P-loop containing nucleoside triphosphate hydrolases"/>
    <property type="match status" value="1"/>
</dbReference>
<comment type="caution">
    <text evidence="1">The sequence shown here is derived from an EMBL/GenBank/DDBJ whole genome shotgun (WGS) entry which is preliminary data.</text>
</comment>
<keyword evidence="1" id="KW-0238">DNA-binding</keyword>
<keyword evidence="1" id="KW-0418">Kinase</keyword>
<dbReference type="RefSeq" id="WP_380758138.1">
    <property type="nucleotide sequence ID" value="NZ_JBHTIW010000009.1"/>
</dbReference>
<accession>A0ABW3FS38</accession>
<dbReference type="GO" id="GO:0003677">
    <property type="term" value="F:DNA binding"/>
    <property type="evidence" value="ECO:0007669"/>
    <property type="project" value="UniProtKB-KW"/>
</dbReference>
<proteinExistence type="predicted"/>
<sequence length="179" mass="19900">MVERIRTAPPRLGAVRVVAVDGPSGSGKTVFARELAGALRASGSDVAVVPTDDFAIWDEPVQWWPRLVSGVLEPLRRGEPGRYRRVEWPDGEPVPGEWVTVDPPEVLVLEGVSAARRSAAGSLSMVVWVEVPDPALRLERAVARDGESTRPFLRRWQEFERDWFAADGTRSRADVRVHR</sequence>
<keyword evidence="1" id="KW-0808">Transferase</keyword>
<evidence type="ECO:0000313" key="1">
    <source>
        <dbReference type="EMBL" id="MFD0920950.1"/>
    </source>
</evidence>
<organism evidence="1 2">
    <name type="scientific">Saccharopolyspora rosea</name>
    <dbReference type="NCBI Taxonomy" id="524884"/>
    <lineage>
        <taxon>Bacteria</taxon>
        <taxon>Bacillati</taxon>
        <taxon>Actinomycetota</taxon>
        <taxon>Actinomycetes</taxon>
        <taxon>Pseudonocardiales</taxon>
        <taxon>Pseudonocardiaceae</taxon>
        <taxon>Saccharopolyspora</taxon>
    </lineage>
</organism>
<gene>
    <name evidence="1" type="ORF">ACFQ16_14450</name>
</gene>
<reference evidence="2" key="1">
    <citation type="journal article" date="2019" name="Int. J. Syst. Evol. Microbiol.">
        <title>The Global Catalogue of Microorganisms (GCM) 10K type strain sequencing project: providing services to taxonomists for standard genome sequencing and annotation.</title>
        <authorList>
            <consortium name="The Broad Institute Genomics Platform"/>
            <consortium name="The Broad Institute Genome Sequencing Center for Infectious Disease"/>
            <person name="Wu L."/>
            <person name="Ma J."/>
        </authorList>
    </citation>
    <scope>NUCLEOTIDE SEQUENCE [LARGE SCALE GENOMIC DNA]</scope>
    <source>
        <strain evidence="2">CCUG 56401</strain>
    </source>
</reference>
<name>A0ABW3FS38_9PSEU</name>
<dbReference type="Proteomes" id="UP001597018">
    <property type="component" value="Unassembled WGS sequence"/>
</dbReference>
<dbReference type="GO" id="GO:0016301">
    <property type="term" value="F:kinase activity"/>
    <property type="evidence" value="ECO:0007669"/>
    <property type="project" value="UniProtKB-KW"/>
</dbReference>
<dbReference type="InterPro" id="IPR027417">
    <property type="entry name" value="P-loop_NTPase"/>
</dbReference>
<evidence type="ECO:0000313" key="2">
    <source>
        <dbReference type="Proteomes" id="UP001597018"/>
    </source>
</evidence>
<protein>
    <submittedName>
        <fullName evidence="1">Uridine kinase</fullName>
    </submittedName>
</protein>
<dbReference type="Gene3D" id="3.40.50.300">
    <property type="entry name" value="P-loop containing nucleotide triphosphate hydrolases"/>
    <property type="match status" value="1"/>
</dbReference>
<keyword evidence="2" id="KW-1185">Reference proteome</keyword>